<keyword evidence="5" id="KW-0732">Signal</keyword>
<dbReference type="AlphaFoldDB" id="A0A8U0S088"/>
<evidence type="ECO:0000256" key="1">
    <source>
        <dbReference type="ARBA" id="ARBA00004236"/>
    </source>
</evidence>
<gene>
    <name evidence="11" type="primary">PSCA</name>
</gene>
<evidence type="ECO:0000256" key="8">
    <source>
        <dbReference type="SAM" id="MobiDB-lite"/>
    </source>
</evidence>
<dbReference type="InterPro" id="IPR051110">
    <property type="entry name" value="Ly-6/neurotoxin-like_GPI-ap"/>
</dbReference>
<accession>A0A8U0S088</accession>
<dbReference type="GeneID" id="101690610"/>
<evidence type="ECO:0000256" key="6">
    <source>
        <dbReference type="ARBA" id="ARBA00023136"/>
    </source>
</evidence>
<dbReference type="SMART" id="SM00134">
    <property type="entry name" value="LU"/>
    <property type="match status" value="1"/>
</dbReference>
<dbReference type="RefSeq" id="XP_044934146.1">
    <property type="nucleotide sequence ID" value="XM_045078211.1"/>
</dbReference>
<evidence type="ECO:0000256" key="3">
    <source>
        <dbReference type="ARBA" id="ARBA00022475"/>
    </source>
</evidence>
<dbReference type="CDD" id="cd23573">
    <property type="entry name" value="TFP_LU_ECD_PSCA"/>
    <property type="match status" value="1"/>
</dbReference>
<feature type="region of interest" description="Disordered" evidence="8">
    <location>
        <begin position="1"/>
        <end position="39"/>
    </location>
</feature>
<dbReference type="InterPro" id="IPR045860">
    <property type="entry name" value="Snake_toxin-like_sf"/>
</dbReference>
<feature type="domain" description="UPAR/Ly6" evidence="9">
    <location>
        <begin position="70"/>
        <end position="156"/>
    </location>
</feature>
<name>A0A8U0S088_MUSPF</name>
<protein>
    <submittedName>
        <fullName evidence="11">Prostate stem cell antigen isoform X3</fullName>
    </submittedName>
</protein>
<dbReference type="PANTHER" id="PTHR16983">
    <property type="entry name" value="UPAR/LY6 DOMAIN-CONTAINING PROTEIN"/>
    <property type="match status" value="1"/>
</dbReference>
<evidence type="ECO:0000256" key="5">
    <source>
        <dbReference type="ARBA" id="ARBA00022729"/>
    </source>
</evidence>
<evidence type="ECO:0000256" key="2">
    <source>
        <dbReference type="ARBA" id="ARBA00004589"/>
    </source>
</evidence>
<keyword evidence="10" id="KW-1185">Reference proteome</keyword>
<dbReference type="PROSITE" id="PS00983">
    <property type="entry name" value="LY6_UPAR"/>
    <property type="match status" value="1"/>
</dbReference>
<keyword evidence="4" id="KW-0336">GPI-anchor</keyword>
<dbReference type="SUPFAM" id="SSF57302">
    <property type="entry name" value="Snake toxin-like"/>
    <property type="match status" value="1"/>
</dbReference>
<evidence type="ECO:0000313" key="10">
    <source>
        <dbReference type="Proteomes" id="UP000000715"/>
    </source>
</evidence>
<dbReference type="PANTHER" id="PTHR16983:SF1">
    <property type="entry name" value="PROSTATE STEM CELL ANTIGEN"/>
    <property type="match status" value="1"/>
</dbReference>
<dbReference type="GO" id="GO:0098552">
    <property type="term" value="C:side of membrane"/>
    <property type="evidence" value="ECO:0007669"/>
    <property type="project" value="UniProtKB-KW"/>
</dbReference>
<dbReference type="FunFam" id="2.10.60.10:FF:000003">
    <property type="entry name" value="lymphocyte antigen 6E isoform X1"/>
    <property type="match status" value="1"/>
</dbReference>
<dbReference type="InterPro" id="IPR016054">
    <property type="entry name" value="LY6_UPA_recep-like"/>
</dbReference>
<organism evidence="10 11">
    <name type="scientific">Mustela putorius furo</name>
    <name type="common">European domestic ferret</name>
    <name type="synonym">Mustela furo</name>
    <dbReference type="NCBI Taxonomy" id="9669"/>
    <lineage>
        <taxon>Eukaryota</taxon>
        <taxon>Metazoa</taxon>
        <taxon>Chordata</taxon>
        <taxon>Craniata</taxon>
        <taxon>Vertebrata</taxon>
        <taxon>Euteleostomi</taxon>
        <taxon>Mammalia</taxon>
        <taxon>Eutheria</taxon>
        <taxon>Laurasiatheria</taxon>
        <taxon>Carnivora</taxon>
        <taxon>Caniformia</taxon>
        <taxon>Musteloidea</taxon>
        <taxon>Mustelidae</taxon>
        <taxon>Mustelinae</taxon>
        <taxon>Mustela</taxon>
    </lineage>
</organism>
<dbReference type="Gene3D" id="2.10.60.10">
    <property type="entry name" value="CD59"/>
    <property type="match status" value="1"/>
</dbReference>
<proteinExistence type="predicted"/>
<comment type="subcellular location">
    <subcellularLocation>
        <location evidence="1">Cell membrane</location>
    </subcellularLocation>
    <subcellularLocation>
        <location evidence="2">Membrane</location>
        <topology evidence="2">Lipid-anchor</topology>
        <topology evidence="2">GPI-anchor</topology>
    </subcellularLocation>
</comment>
<dbReference type="InterPro" id="IPR035076">
    <property type="entry name" value="Toxin/TOLIP"/>
</dbReference>
<reference evidence="11" key="1">
    <citation type="submission" date="2025-08" db="UniProtKB">
        <authorList>
            <consortium name="RefSeq"/>
        </authorList>
    </citation>
    <scope>IDENTIFICATION</scope>
    <source>
        <tissue evidence="11">Brain</tissue>
    </source>
</reference>
<keyword evidence="6" id="KW-0472">Membrane</keyword>
<keyword evidence="3" id="KW-1003">Cell membrane</keyword>
<dbReference type="InterPro" id="IPR018363">
    <property type="entry name" value="CD59_antigen_CS"/>
</dbReference>
<dbReference type="Pfam" id="PF00087">
    <property type="entry name" value="Toxin_TOLIP"/>
    <property type="match status" value="1"/>
</dbReference>
<keyword evidence="7" id="KW-0325">Glycoprotein</keyword>
<evidence type="ECO:0000256" key="7">
    <source>
        <dbReference type="ARBA" id="ARBA00023180"/>
    </source>
</evidence>
<dbReference type="CTD" id="8000"/>
<dbReference type="Proteomes" id="UP000000715">
    <property type="component" value="Unplaced"/>
</dbReference>
<sequence length="173" mass="18342">MSWASSSRPAFPDLSSEHGPASPVSAPPPRPHTGAPSGCAVPQPADLHLKARPEAAEPLTQILEASGSALRCYSCKAQASNHDCQHVQNCTSSETYCWTERIRVVDIVTRISKGCMSHCVDDAQNYYVGKKNITCCSTDLCNASGAHALRPAAVTLALLTTLGGLLLWGPSRL</sequence>
<evidence type="ECO:0000313" key="11">
    <source>
        <dbReference type="RefSeq" id="XP_044934146.1"/>
    </source>
</evidence>
<dbReference type="GO" id="GO:0005886">
    <property type="term" value="C:plasma membrane"/>
    <property type="evidence" value="ECO:0007669"/>
    <property type="project" value="UniProtKB-SubCell"/>
</dbReference>
<keyword evidence="4" id="KW-0449">Lipoprotein</keyword>
<evidence type="ECO:0000256" key="4">
    <source>
        <dbReference type="ARBA" id="ARBA00022622"/>
    </source>
</evidence>
<evidence type="ECO:0000259" key="9">
    <source>
        <dbReference type="SMART" id="SM00134"/>
    </source>
</evidence>